<evidence type="ECO:0000313" key="2">
    <source>
        <dbReference type="Proteomes" id="UP000295096"/>
    </source>
</evidence>
<sequence>MPSPSTIPESVRNLLGYRWREGDNTFERVFRSDPDRQPSHYHIRTGQMVETDADTLSHAEVKALVEEGVFGNLAAIHPRGVSINKHAQHALTDFLGEVYRAWRTYQERLAEIARVSPPVK</sequence>
<dbReference type="AlphaFoldDB" id="A0A4R5Q725"/>
<dbReference type="RefSeq" id="WP_133293098.1">
    <property type="nucleotide sequence ID" value="NZ_SMSJ01000161.1"/>
</dbReference>
<reference evidence="1 2" key="1">
    <citation type="journal article" date="2016" name="J. Microbiol.">
        <title>Dankookia rubra gen. nov., sp. nov., an alphaproteobacterium isolated from sediment of a shallow stream.</title>
        <authorList>
            <person name="Kim W.H."/>
            <person name="Kim D.H."/>
            <person name="Kang K."/>
            <person name="Ahn T.Y."/>
        </authorList>
    </citation>
    <scope>NUCLEOTIDE SEQUENCE [LARGE SCALE GENOMIC DNA]</scope>
    <source>
        <strain evidence="1 2">JCM30602</strain>
    </source>
</reference>
<comment type="caution">
    <text evidence="1">The sequence shown here is derived from an EMBL/GenBank/DDBJ whole genome shotgun (WGS) entry which is preliminary data.</text>
</comment>
<protein>
    <submittedName>
        <fullName evidence="1">Uncharacterized protein</fullName>
    </submittedName>
</protein>
<dbReference type="Proteomes" id="UP000295096">
    <property type="component" value="Unassembled WGS sequence"/>
</dbReference>
<dbReference type="EMBL" id="SMSJ01000161">
    <property type="protein sequence ID" value="TDH58051.1"/>
    <property type="molecule type" value="Genomic_DNA"/>
</dbReference>
<name>A0A4R5Q725_9PROT</name>
<organism evidence="1 2">
    <name type="scientific">Dankookia rubra</name>
    <dbReference type="NCBI Taxonomy" id="1442381"/>
    <lineage>
        <taxon>Bacteria</taxon>
        <taxon>Pseudomonadati</taxon>
        <taxon>Pseudomonadota</taxon>
        <taxon>Alphaproteobacteria</taxon>
        <taxon>Acetobacterales</taxon>
        <taxon>Roseomonadaceae</taxon>
        <taxon>Dankookia</taxon>
    </lineage>
</organism>
<gene>
    <name evidence="1" type="ORF">E2C06_34615</name>
</gene>
<evidence type="ECO:0000313" key="1">
    <source>
        <dbReference type="EMBL" id="TDH58051.1"/>
    </source>
</evidence>
<proteinExistence type="predicted"/>
<dbReference type="OrthoDB" id="8481624at2"/>
<keyword evidence="2" id="KW-1185">Reference proteome</keyword>
<accession>A0A4R5Q725</accession>